<organism evidence="1 2">
    <name type="scientific">Tanacetum coccineum</name>
    <dbReference type="NCBI Taxonomy" id="301880"/>
    <lineage>
        <taxon>Eukaryota</taxon>
        <taxon>Viridiplantae</taxon>
        <taxon>Streptophyta</taxon>
        <taxon>Embryophyta</taxon>
        <taxon>Tracheophyta</taxon>
        <taxon>Spermatophyta</taxon>
        <taxon>Magnoliopsida</taxon>
        <taxon>eudicotyledons</taxon>
        <taxon>Gunneridae</taxon>
        <taxon>Pentapetalae</taxon>
        <taxon>asterids</taxon>
        <taxon>campanulids</taxon>
        <taxon>Asterales</taxon>
        <taxon>Asteraceae</taxon>
        <taxon>Asteroideae</taxon>
        <taxon>Anthemideae</taxon>
        <taxon>Anthemidinae</taxon>
        <taxon>Tanacetum</taxon>
    </lineage>
</organism>
<sequence>MLGNSPVFIGQTGGAESMDVLRQYYASLDRSSVSLLLLVNGNFVPSPFIQLHKDFERSNSYIKNFFSQKLVDGWPEDIDSHYAGGKCQFPTAQKLVEKSCSKVTPKDLLVLHSDVLLLLWEKYDVKGWCEKGAHKYGRLNEKSLCEKQTNRERLNSEPNGEINGRRNYLAVLVHVKEIHGM</sequence>
<protein>
    <submittedName>
        <fullName evidence="1">Uncharacterized protein</fullName>
    </submittedName>
</protein>
<accession>A0ABQ5J1V5</accession>
<reference evidence="1" key="1">
    <citation type="journal article" date="2022" name="Int. J. Mol. Sci.">
        <title>Draft Genome of Tanacetum Coccineum: Genomic Comparison of Closely Related Tanacetum-Family Plants.</title>
        <authorList>
            <person name="Yamashiro T."/>
            <person name="Shiraishi A."/>
            <person name="Nakayama K."/>
            <person name="Satake H."/>
        </authorList>
    </citation>
    <scope>NUCLEOTIDE SEQUENCE</scope>
</reference>
<gene>
    <name evidence="1" type="ORF">Tco_1122880</name>
</gene>
<dbReference type="EMBL" id="BQNB010021443">
    <property type="protein sequence ID" value="GJU06450.1"/>
    <property type="molecule type" value="Genomic_DNA"/>
</dbReference>
<evidence type="ECO:0000313" key="2">
    <source>
        <dbReference type="Proteomes" id="UP001151760"/>
    </source>
</evidence>
<proteinExistence type="predicted"/>
<dbReference type="Proteomes" id="UP001151760">
    <property type="component" value="Unassembled WGS sequence"/>
</dbReference>
<evidence type="ECO:0000313" key="1">
    <source>
        <dbReference type="EMBL" id="GJU06450.1"/>
    </source>
</evidence>
<keyword evidence="2" id="KW-1185">Reference proteome</keyword>
<reference evidence="1" key="2">
    <citation type="submission" date="2022-01" db="EMBL/GenBank/DDBJ databases">
        <authorList>
            <person name="Yamashiro T."/>
            <person name="Shiraishi A."/>
            <person name="Satake H."/>
            <person name="Nakayama K."/>
        </authorList>
    </citation>
    <scope>NUCLEOTIDE SEQUENCE</scope>
</reference>
<comment type="caution">
    <text evidence="1">The sequence shown here is derived from an EMBL/GenBank/DDBJ whole genome shotgun (WGS) entry which is preliminary data.</text>
</comment>
<name>A0ABQ5J1V5_9ASTR</name>